<dbReference type="Gene3D" id="2.60.40.1120">
    <property type="entry name" value="Carboxypeptidase-like, regulatory domain"/>
    <property type="match status" value="1"/>
</dbReference>
<keyword evidence="8 10" id="KW-0472">Membrane</keyword>
<dbReference type="Gene3D" id="3.55.50.30">
    <property type="match status" value="1"/>
</dbReference>
<dbReference type="EMBL" id="QSGO01000001">
    <property type="protein sequence ID" value="RHB38714.1"/>
    <property type="molecule type" value="Genomic_DNA"/>
</dbReference>
<dbReference type="GO" id="GO:0006826">
    <property type="term" value="P:iron ion transport"/>
    <property type="evidence" value="ECO:0007669"/>
    <property type="project" value="UniProtKB-KW"/>
</dbReference>
<dbReference type="Gene3D" id="2.170.130.10">
    <property type="entry name" value="TonB-dependent receptor, plug domain"/>
    <property type="match status" value="1"/>
</dbReference>
<dbReference type="InterPro" id="IPR023997">
    <property type="entry name" value="TonB-dep_OMP_SusC/RagA_CS"/>
</dbReference>
<keyword evidence="4" id="KW-0410">Iron transport</keyword>
<dbReference type="SUPFAM" id="SSF56935">
    <property type="entry name" value="Porins"/>
    <property type="match status" value="1"/>
</dbReference>
<keyword evidence="6" id="KW-0408">Iron</keyword>
<dbReference type="Pfam" id="PF00593">
    <property type="entry name" value="TonB_dep_Rec_b-barrel"/>
    <property type="match status" value="1"/>
</dbReference>
<reference evidence="14 15" key="1">
    <citation type="submission" date="2018-08" db="EMBL/GenBank/DDBJ databases">
        <title>A genome reference for cultivated species of the human gut microbiota.</title>
        <authorList>
            <person name="Zou Y."/>
            <person name="Xue W."/>
            <person name="Luo G."/>
        </authorList>
    </citation>
    <scope>NUCLEOTIDE SEQUENCE [LARGE SCALE GENOMIC DNA]</scope>
    <source>
        <strain evidence="14 15">AM40-30BH</strain>
    </source>
</reference>
<evidence type="ECO:0000256" key="3">
    <source>
        <dbReference type="ARBA" id="ARBA00022452"/>
    </source>
</evidence>
<keyword evidence="3 10" id="KW-1134">Transmembrane beta strand</keyword>
<dbReference type="InterPro" id="IPR000531">
    <property type="entry name" value="Beta-barrel_TonB"/>
</dbReference>
<keyword evidence="5 10" id="KW-0812">Transmembrane</keyword>
<dbReference type="InterPro" id="IPR023996">
    <property type="entry name" value="TonB-dep_OMP_SusC/RagA"/>
</dbReference>
<comment type="caution">
    <text evidence="14">The sequence shown here is derived from an EMBL/GenBank/DDBJ whole genome shotgun (WGS) entry which is preliminary data.</text>
</comment>
<evidence type="ECO:0000256" key="7">
    <source>
        <dbReference type="ARBA" id="ARBA00023077"/>
    </source>
</evidence>
<evidence type="ECO:0000256" key="11">
    <source>
        <dbReference type="RuleBase" id="RU003357"/>
    </source>
</evidence>
<feature type="signal peptide" evidence="12">
    <location>
        <begin position="1"/>
        <end position="22"/>
    </location>
</feature>
<feature type="domain" description="Secretin/TonB short N-terminal" evidence="13">
    <location>
        <begin position="47"/>
        <end position="98"/>
    </location>
</feature>
<organism evidence="14 15">
    <name type="scientific">Bacteroides nordii</name>
    <dbReference type="NCBI Taxonomy" id="291645"/>
    <lineage>
        <taxon>Bacteria</taxon>
        <taxon>Pseudomonadati</taxon>
        <taxon>Bacteroidota</taxon>
        <taxon>Bacteroidia</taxon>
        <taxon>Bacteroidales</taxon>
        <taxon>Bacteroidaceae</taxon>
        <taxon>Bacteroides</taxon>
    </lineage>
</organism>
<proteinExistence type="inferred from homology"/>
<dbReference type="RefSeq" id="WP_007486109.1">
    <property type="nucleotide sequence ID" value="NZ_CABJFV010000001.1"/>
</dbReference>
<accession>A0A413VYR4</accession>
<keyword evidence="9 10" id="KW-0998">Cell outer membrane</keyword>
<gene>
    <name evidence="14" type="ORF">DW888_02640</name>
</gene>
<evidence type="ECO:0000256" key="8">
    <source>
        <dbReference type="ARBA" id="ARBA00023136"/>
    </source>
</evidence>
<dbReference type="AlphaFoldDB" id="A0A413VYR4"/>
<dbReference type="Pfam" id="PF07715">
    <property type="entry name" value="Plug"/>
    <property type="match status" value="1"/>
</dbReference>
<dbReference type="InterPro" id="IPR039426">
    <property type="entry name" value="TonB-dep_rcpt-like"/>
</dbReference>
<keyword evidence="7 11" id="KW-0798">TonB box</keyword>
<keyword evidence="4" id="KW-0406">Ion transport</keyword>
<comment type="subcellular location">
    <subcellularLocation>
        <location evidence="1 10">Cell outer membrane</location>
        <topology evidence="1 10">Multi-pass membrane protein</topology>
    </subcellularLocation>
</comment>
<protein>
    <submittedName>
        <fullName evidence="14">SusC/RagA family TonB-linked outer membrane protein</fullName>
    </submittedName>
</protein>
<dbReference type="InterPro" id="IPR008969">
    <property type="entry name" value="CarboxyPept-like_regulatory"/>
</dbReference>
<keyword evidence="2 10" id="KW-0813">Transport</keyword>
<dbReference type="SUPFAM" id="SSF49464">
    <property type="entry name" value="Carboxypeptidase regulatory domain-like"/>
    <property type="match status" value="1"/>
</dbReference>
<dbReference type="NCBIfam" id="TIGR04057">
    <property type="entry name" value="SusC_RagA_signa"/>
    <property type="match status" value="1"/>
</dbReference>
<evidence type="ECO:0000256" key="6">
    <source>
        <dbReference type="ARBA" id="ARBA00023004"/>
    </source>
</evidence>
<dbReference type="Pfam" id="PF07660">
    <property type="entry name" value="STN"/>
    <property type="match status" value="1"/>
</dbReference>
<dbReference type="SMART" id="SM00965">
    <property type="entry name" value="STN"/>
    <property type="match status" value="1"/>
</dbReference>
<dbReference type="InterPro" id="IPR036942">
    <property type="entry name" value="Beta-barrel_TonB_sf"/>
</dbReference>
<keyword evidence="12" id="KW-0732">Signal</keyword>
<evidence type="ECO:0000256" key="10">
    <source>
        <dbReference type="PROSITE-ProRule" id="PRU01360"/>
    </source>
</evidence>
<evidence type="ECO:0000313" key="14">
    <source>
        <dbReference type="EMBL" id="RHB38714.1"/>
    </source>
</evidence>
<evidence type="ECO:0000259" key="13">
    <source>
        <dbReference type="SMART" id="SM00965"/>
    </source>
</evidence>
<comment type="similarity">
    <text evidence="10 11">Belongs to the TonB-dependent receptor family.</text>
</comment>
<evidence type="ECO:0000256" key="2">
    <source>
        <dbReference type="ARBA" id="ARBA00022448"/>
    </source>
</evidence>
<evidence type="ECO:0000256" key="5">
    <source>
        <dbReference type="ARBA" id="ARBA00022692"/>
    </source>
</evidence>
<dbReference type="InterPro" id="IPR012910">
    <property type="entry name" value="Plug_dom"/>
</dbReference>
<dbReference type="InterPro" id="IPR037066">
    <property type="entry name" value="Plug_dom_sf"/>
</dbReference>
<evidence type="ECO:0000256" key="4">
    <source>
        <dbReference type="ARBA" id="ARBA00022496"/>
    </source>
</evidence>
<feature type="chain" id="PRO_5019433004" evidence="12">
    <location>
        <begin position="23"/>
        <end position="1169"/>
    </location>
</feature>
<dbReference type="NCBIfam" id="TIGR04056">
    <property type="entry name" value="OMP_RagA_SusC"/>
    <property type="match status" value="1"/>
</dbReference>
<dbReference type="PROSITE" id="PS52016">
    <property type="entry name" value="TONB_DEPENDENT_REC_3"/>
    <property type="match status" value="1"/>
</dbReference>
<evidence type="ECO:0000256" key="9">
    <source>
        <dbReference type="ARBA" id="ARBA00023237"/>
    </source>
</evidence>
<dbReference type="InterPro" id="IPR011662">
    <property type="entry name" value="Secretin/TonB_short_N"/>
</dbReference>
<dbReference type="Pfam" id="PF13715">
    <property type="entry name" value="CarbopepD_reg_2"/>
    <property type="match status" value="1"/>
</dbReference>
<evidence type="ECO:0000256" key="1">
    <source>
        <dbReference type="ARBA" id="ARBA00004571"/>
    </source>
</evidence>
<evidence type="ECO:0000313" key="15">
    <source>
        <dbReference type="Proteomes" id="UP000284379"/>
    </source>
</evidence>
<name>A0A413VYR4_9BACE</name>
<dbReference type="GO" id="GO:0009279">
    <property type="term" value="C:cell outer membrane"/>
    <property type="evidence" value="ECO:0007669"/>
    <property type="project" value="UniProtKB-SubCell"/>
</dbReference>
<dbReference type="Gene3D" id="2.40.170.20">
    <property type="entry name" value="TonB-dependent receptor, beta-barrel domain"/>
    <property type="match status" value="1"/>
</dbReference>
<dbReference type="Proteomes" id="UP000284379">
    <property type="component" value="Unassembled WGS sequence"/>
</dbReference>
<sequence length="1169" mass="131420">MMKKKLGLFTLLLLCWCTLIQAQNVSLNLKNVTVKEALEAVRKQTGKSFFFNVNDVNMNQRITMNIKDESLEKVLALILEGQQLNYEIKDNHIILSKLQAKAQVEKELTISGRVTDATGELLIGVNVAVNGVGMGITDIDGNYQMKAPVGSTLTFTYVGYKSLSVKVKERTTINVRMEEDNNALDEVVVIGYGTQKKVNLTGAVGYTDSKAIENRPVASLGQAIQGAIPNLNISFGSGKPGEVTNMNIRGFASINGESKPLILIDGVEGSIDNLNPRDVESISVLKDASSSAIYGARAPFGVVLVTTKKGKSGKMQISYNGRYSFSTSTTKTDFITTGYDAARLVDGFMRSYNGNSYTRYTEDDYKELEARRYDKVENPERPWTVVQNRSGKDTYMYYANFDWYNYLIDASRPTWDNNVSISGGDDKINYLVSGNFNTQRGIYVQNSDRYKTGNLRARLNAEVTSWFSLSFTSSMFSSKYSAPGLGHGNNIPNYTFHAMPFLMPYNPDGTHVFQTPVIGEQPSDGVHIMTADGFSKSVEDKKQYTNSVGAIFKIYKGLSFHANYTFKHNIVDYMERTAMSQFSQYPGELEEVTGSLFKNKLRQLDERIYYHSTDAYLNYEQSFHGHNVRAVAGFNYEQNAYKRIYGTKLNIQSNTLNDFNLGEIGKDVTLEGGQTEWAILGYFGRLGYDWKGRYLAEFNMRWDASSRFPKDKRSGIFPSFSAGWRVSDENFFEPLRNVVSNLKIRGSIGSLGNQAIAVKESQKNLPANCYPYIQSLNMASMGGYLLDGELLTYANVGDPVSGNFTWETIVHKNVGIDLGLFNDRLTCSADFFIRDTKDMLVPGKLLPALYGRDAPRENAADLRTKGFEVTIGWNDNFYLLGKPFNYNLSLSLADSRSHITKYDNPLKEFSAPYYEGMEIGEIWGYHIEGLFATDEEAAAYQEAVDNSFVCKNILETASQDYRGLRAGDMKFADLDGSGRIDDGEKTANNRGDMRVIGNSRPRYTYSGNVGFNWLGFDCSAFFQGVGKQNRYPGGNAMLFWGGYARPYSSFTPIDLPDKIWSEDNPDAYFPKMRGYSAQGDRSLAKVNDRYLQNLAYCRLKNFTFGYTLPKEWTSKVKMDRVRFYFSGDNLLTWTKLKSKYIDPEQFSADADARVYPYAKTFSFGLDVTF</sequence>
<evidence type="ECO:0000256" key="12">
    <source>
        <dbReference type="SAM" id="SignalP"/>
    </source>
</evidence>